<dbReference type="AlphaFoldDB" id="X1IAV2"/>
<organism evidence="1">
    <name type="scientific">marine sediment metagenome</name>
    <dbReference type="NCBI Taxonomy" id="412755"/>
    <lineage>
        <taxon>unclassified sequences</taxon>
        <taxon>metagenomes</taxon>
        <taxon>ecological metagenomes</taxon>
    </lineage>
</organism>
<gene>
    <name evidence="1" type="ORF">S03H2_40200</name>
</gene>
<sequence>EDNSWRRVVMRFHFDKRESNGMQKEPIYHLQVGGRYRTENENCWIHDNIDIPKFPYHPMDIILLSEFILINFFPKESKELREKPEWRSLVRKCQELFLKPYYQICITYFEDNSETLLGKLTSSP</sequence>
<evidence type="ECO:0000313" key="1">
    <source>
        <dbReference type="EMBL" id="GAH54703.1"/>
    </source>
</evidence>
<feature type="non-terminal residue" evidence="1">
    <location>
        <position position="1"/>
    </location>
</feature>
<proteinExistence type="predicted"/>
<reference evidence="1" key="1">
    <citation type="journal article" date="2014" name="Front. Microbiol.">
        <title>High frequency of phylogenetically diverse reductive dehalogenase-homologous genes in deep subseafloor sedimentary metagenomes.</title>
        <authorList>
            <person name="Kawai M."/>
            <person name="Futagami T."/>
            <person name="Toyoda A."/>
            <person name="Takaki Y."/>
            <person name="Nishi S."/>
            <person name="Hori S."/>
            <person name="Arai W."/>
            <person name="Tsubouchi T."/>
            <person name="Morono Y."/>
            <person name="Uchiyama I."/>
            <person name="Ito T."/>
            <person name="Fujiyama A."/>
            <person name="Inagaki F."/>
            <person name="Takami H."/>
        </authorList>
    </citation>
    <scope>NUCLEOTIDE SEQUENCE</scope>
    <source>
        <strain evidence="1">Expedition CK06-06</strain>
    </source>
</reference>
<protein>
    <submittedName>
        <fullName evidence="1">Uncharacterized protein</fullName>
    </submittedName>
</protein>
<accession>X1IAV2</accession>
<name>X1IAV2_9ZZZZ</name>
<comment type="caution">
    <text evidence="1">The sequence shown here is derived from an EMBL/GenBank/DDBJ whole genome shotgun (WGS) entry which is preliminary data.</text>
</comment>
<dbReference type="EMBL" id="BARU01024906">
    <property type="protein sequence ID" value="GAH54703.1"/>
    <property type="molecule type" value="Genomic_DNA"/>
</dbReference>